<dbReference type="Pfam" id="PF02384">
    <property type="entry name" value="N6_Mtase"/>
    <property type="match status" value="1"/>
</dbReference>
<comment type="similarity">
    <text evidence="1">Belongs to the type-I restriction system S methylase family.</text>
</comment>
<gene>
    <name evidence="12" type="ORF">G4D54_00585</name>
</gene>
<name>A0AAP9MBK7_CLOIN</name>
<dbReference type="InterPro" id="IPR002052">
    <property type="entry name" value="DNA_methylase_N6_adenine_CS"/>
</dbReference>
<dbReference type="GO" id="GO:0003677">
    <property type="term" value="F:DNA binding"/>
    <property type="evidence" value="ECO:0007669"/>
    <property type="project" value="UniProtKB-KW"/>
</dbReference>
<dbReference type="AlphaFoldDB" id="A0AAP9MBK7"/>
<proteinExistence type="inferred from homology"/>
<dbReference type="EMBL" id="CP048838">
    <property type="protein sequence ID" value="QJA01007.1"/>
    <property type="molecule type" value="Genomic_DNA"/>
</dbReference>
<dbReference type="Proteomes" id="UP000503330">
    <property type="component" value="Chromosome"/>
</dbReference>
<evidence type="ECO:0000256" key="3">
    <source>
        <dbReference type="ARBA" id="ARBA00022603"/>
    </source>
</evidence>
<dbReference type="GO" id="GO:0009007">
    <property type="term" value="F:site-specific DNA-methyltransferase (adenine-specific) activity"/>
    <property type="evidence" value="ECO:0007669"/>
    <property type="project" value="UniProtKB-EC"/>
</dbReference>
<reference evidence="12 13" key="1">
    <citation type="submission" date="2020-02" db="EMBL/GenBank/DDBJ databases">
        <authorList>
            <person name="Kociolek L.K."/>
            <person name="Ozer E.A."/>
        </authorList>
    </citation>
    <scope>NUCLEOTIDE SEQUENCE [LARGE SCALE GENOMIC DNA]</scope>
    <source>
        <strain evidence="12 13">ATCC 14501</strain>
    </source>
</reference>
<dbReference type="InterPro" id="IPR051537">
    <property type="entry name" value="DNA_Adenine_Mtase"/>
</dbReference>
<dbReference type="GO" id="GO:0008170">
    <property type="term" value="F:N-methyltransferase activity"/>
    <property type="evidence" value="ECO:0007669"/>
    <property type="project" value="InterPro"/>
</dbReference>
<feature type="domain" description="Type I restriction modification DNA specificity" evidence="9">
    <location>
        <begin position="1082"/>
        <end position="1209"/>
    </location>
</feature>
<keyword evidence="7" id="KW-0238">DNA-binding</keyword>
<dbReference type="CDD" id="cd02440">
    <property type="entry name" value="AdoMet_MTases"/>
    <property type="match status" value="1"/>
</dbReference>
<dbReference type="PANTHER" id="PTHR42933">
    <property type="entry name" value="SLR6095 PROTEIN"/>
    <property type="match status" value="1"/>
</dbReference>
<dbReference type="InterPro" id="IPR000055">
    <property type="entry name" value="Restrct_endonuc_typeI_TRD"/>
</dbReference>
<evidence type="ECO:0000259" key="11">
    <source>
        <dbReference type="Pfam" id="PF13588"/>
    </source>
</evidence>
<dbReference type="Gene3D" id="3.40.50.150">
    <property type="entry name" value="Vaccinia Virus protein VP39"/>
    <property type="match status" value="1"/>
</dbReference>
<dbReference type="GO" id="GO:0009307">
    <property type="term" value="P:DNA restriction-modification system"/>
    <property type="evidence" value="ECO:0007669"/>
    <property type="project" value="UniProtKB-KW"/>
</dbReference>
<sequence length="1234" mass="142371">MITKYNMKNMLISTGFSDTSNEKFEKYYPFSDCSITVDFKNEKIIYPEDKGFKVNVATTTNFSEPENFVVLECVNRLLDKGYRPENIELERTWALGHEQKSGRADICVCDQNGKMLFIVECKTFGTEYNKEMKNILSDGGQLISYWQQERGCRWLVLYASNINDKNEIEYTTDSIDCSDDDNIINLAKKDSTILLYKNAHTVSELYEAWKETYERRFSGDVIFRDDSVAYDIGAKPLRKKDLKDFSENDKIVNRFEEILRHNNVSDKENAFNRLIALFICKLVDEIQKTDNDIVEFQYKVGTDTYESLQDRLQRLHKEGMEKFMREEIFYVSDDYAENLVKQYTKQKRVKMIEELRNTLRILKFYTNNDFAFKDVHNEELFYQNGKILVEIVQLFQDYRIIGSADMQMLGDLFEQLLNKGFKQNEGQFFTPIPITRFIWDSLPLEQIMTKTDGIEYPKIIDYACGAGHFLTEGFEAVEVHANAINSSTQTFNRWVEKKIFGIEKDYRLARVSKISLFMHGAGDGNIIFGDGLENYPDKEIVPESFDVLVANPPYSVKAFKPHLKLSNNQLDILDKISNDGSEIETLFVERISQLLKPNGVAAVILPSSILNKENESFISARESLLKNFNIIAISTLGSKTFGATGTNTVILFLQKFNEPPKRTDMVIDSVEAILSKADIDGWEDETILRGYLKKIGVKKDTYNEFLSKNKDYAFWKTDNYFNQHYNQFVSSSEYTKKSNQKTFIKLSGLEQKKWFNQKFYEYAVSVEQEKLFYYSLVYNQNTLIISAPDENKEQEKFLGYKWSNRKGQEGIQIIKAGGCLYNAFDRADKNSIAGLIRNAFSDGDMFDVEELDQYYYRLRLQDMLDFSGTAFSKSIKTTPTRVLKDIPGLTNYRLSDKNYFDLSIGNRVLSDEVVENGSIPIYSANVFEEFGKIDKQNITDFSMPSILWGIDGDWMVNILPANKPFYPTDHCGVLRIKTDDIMPKYMALALQVEGEFERFSRSNRASTQRIANLIIQIPSVADQQKIVDEIKTIDQKIADEQAIITEQSEKVKSKFVEMFGGKSFVHKSIEKISKELFAGGDKPNDYSSQYNDVYKYPVFSNGKLGNDLLCYSKEYRVSEPALTISARGTIGYTTIREAYFTPVVRLITLIPTDDINLRYLQCSIDNLNLEKNGSGAGQLTIPDFSRYQIMVPPKPLQIEFEDFADSCDKLKFEAQERLGKLKNAREELIDKHFR</sequence>
<dbReference type="EC" id="2.1.1.72" evidence="2"/>
<dbReference type="REBASE" id="388934">
    <property type="entry name" value="Cin14501ORF585P"/>
</dbReference>
<dbReference type="InterPro" id="IPR029063">
    <property type="entry name" value="SAM-dependent_MTases_sf"/>
</dbReference>
<evidence type="ECO:0000313" key="13">
    <source>
        <dbReference type="Proteomes" id="UP000503330"/>
    </source>
</evidence>
<accession>A0AAP9MBK7</accession>
<dbReference type="Pfam" id="PF13588">
    <property type="entry name" value="HSDR_N_2"/>
    <property type="match status" value="1"/>
</dbReference>
<keyword evidence="5" id="KW-0949">S-adenosyl-L-methionine</keyword>
<feature type="domain" description="DNA methylase adenine-specific" evidence="10">
    <location>
        <begin position="407"/>
        <end position="675"/>
    </location>
</feature>
<dbReference type="SUPFAM" id="SSF53335">
    <property type="entry name" value="S-adenosyl-L-methionine-dependent methyltransferases"/>
    <property type="match status" value="1"/>
</dbReference>
<evidence type="ECO:0000259" key="9">
    <source>
        <dbReference type="Pfam" id="PF01420"/>
    </source>
</evidence>
<dbReference type="InterPro" id="IPR029464">
    <property type="entry name" value="HSDR_N"/>
</dbReference>
<evidence type="ECO:0000256" key="4">
    <source>
        <dbReference type="ARBA" id="ARBA00022679"/>
    </source>
</evidence>
<dbReference type="InterPro" id="IPR003356">
    <property type="entry name" value="DNA_methylase_A-5"/>
</dbReference>
<evidence type="ECO:0000259" key="10">
    <source>
        <dbReference type="Pfam" id="PF02384"/>
    </source>
</evidence>
<evidence type="ECO:0000256" key="7">
    <source>
        <dbReference type="ARBA" id="ARBA00023125"/>
    </source>
</evidence>
<keyword evidence="4" id="KW-0808">Transferase</keyword>
<evidence type="ECO:0000313" key="12">
    <source>
        <dbReference type="EMBL" id="QJA01007.1"/>
    </source>
</evidence>
<feature type="domain" description="Type I restriction enzyme R protein N-terminal" evidence="11">
    <location>
        <begin position="73"/>
        <end position="134"/>
    </location>
</feature>
<evidence type="ECO:0000256" key="1">
    <source>
        <dbReference type="ARBA" id="ARBA00010923"/>
    </source>
</evidence>
<evidence type="ECO:0000256" key="2">
    <source>
        <dbReference type="ARBA" id="ARBA00011900"/>
    </source>
</evidence>
<dbReference type="PROSITE" id="PS00092">
    <property type="entry name" value="N6_MTASE"/>
    <property type="match status" value="1"/>
</dbReference>
<comment type="catalytic activity">
    <reaction evidence="8">
        <text>a 2'-deoxyadenosine in DNA + S-adenosyl-L-methionine = an N(6)-methyl-2'-deoxyadenosine in DNA + S-adenosyl-L-homocysteine + H(+)</text>
        <dbReference type="Rhea" id="RHEA:15197"/>
        <dbReference type="Rhea" id="RHEA-COMP:12418"/>
        <dbReference type="Rhea" id="RHEA-COMP:12419"/>
        <dbReference type="ChEBI" id="CHEBI:15378"/>
        <dbReference type="ChEBI" id="CHEBI:57856"/>
        <dbReference type="ChEBI" id="CHEBI:59789"/>
        <dbReference type="ChEBI" id="CHEBI:90615"/>
        <dbReference type="ChEBI" id="CHEBI:90616"/>
        <dbReference type="EC" id="2.1.1.72"/>
    </reaction>
</comment>
<evidence type="ECO:0000256" key="6">
    <source>
        <dbReference type="ARBA" id="ARBA00022747"/>
    </source>
</evidence>
<dbReference type="PANTHER" id="PTHR42933:SF3">
    <property type="entry name" value="TYPE I RESTRICTION ENZYME MJAVIII METHYLASE SUBUNIT"/>
    <property type="match status" value="1"/>
</dbReference>
<dbReference type="RefSeq" id="WP_002606792.1">
    <property type="nucleotide sequence ID" value="NZ_BAAACC010000014.1"/>
</dbReference>
<dbReference type="SUPFAM" id="SSF116734">
    <property type="entry name" value="DNA methylase specificity domain"/>
    <property type="match status" value="2"/>
</dbReference>
<dbReference type="GeneID" id="61923988"/>
<feature type="domain" description="Type I restriction modification DNA specificity" evidence="9">
    <location>
        <begin position="905"/>
        <end position="1045"/>
    </location>
</feature>
<dbReference type="GO" id="GO:0032259">
    <property type="term" value="P:methylation"/>
    <property type="evidence" value="ECO:0007669"/>
    <property type="project" value="UniProtKB-KW"/>
</dbReference>
<organism evidence="12 13">
    <name type="scientific">Clostridium innocuum</name>
    <dbReference type="NCBI Taxonomy" id="1522"/>
    <lineage>
        <taxon>Bacteria</taxon>
        <taxon>Bacillati</taxon>
        <taxon>Bacillota</taxon>
        <taxon>Clostridia</taxon>
        <taxon>Eubacteriales</taxon>
        <taxon>Clostridiaceae</taxon>
        <taxon>Clostridium</taxon>
    </lineage>
</organism>
<evidence type="ECO:0000256" key="8">
    <source>
        <dbReference type="ARBA" id="ARBA00047942"/>
    </source>
</evidence>
<dbReference type="InterPro" id="IPR044946">
    <property type="entry name" value="Restrct_endonuc_typeI_TRD_sf"/>
</dbReference>
<evidence type="ECO:0000256" key="5">
    <source>
        <dbReference type="ARBA" id="ARBA00022691"/>
    </source>
</evidence>
<protein>
    <recommendedName>
        <fullName evidence="2">site-specific DNA-methyltransferase (adenine-specific)</fullName>
        <ecNumber evidence="2">2.1.1.72</ecNumber>
    </recommendedName>
</protein>
<keyword evidence="6" id="KW-0680">Restriction system</keyword>
<dbReference type="Gene3D" id="3.90.220.20">
    <property type="entry name" value="DNA methylase specificity domains"/>
    <property type="match status" value="2"/>
</dbReference>
<keyword evidence="3 12" id="KW-0489">Methyltransferase</keyword>
<dbReference type="PRINTS" id="PR00507">
    <property type="entry name" value="N12N6MTFRASE"/>
</dbReference>
<dbReference type="Pfam" id="PF01420">
    <property type="entry name" value="Methylase_S"/>
    <property type="match status" value="2"/>
</dbReference>